<keyword evidence="3" id="KW-1185">Reference proteome</keyword>
<evidence type="ECO:0000256" key="1">
    <source>
        <dbReference type="SAM" id="Coils"/>
    </source>
</evidence>
<accession>A0AA36H2U4</accession>
<feature type="coiled-coil region" evidence="1">
    <location>
        <begin position="81"/>
        <end position="108"/>
    </location>
</feature>
<keyword evidence="1" id="KW-0175">Coiled coil</keyword>
<organism evidence="2 3">
    <name type="scientific">Cylicocyclus nassatus</name>
    <name type="common">Nematode worm</name>
    <dbReference type="NCBI Taxonomy" id="53992"/>
    <lineage>
        <taxon>Eukaryota</taxon>
        <taxon>Metazoa</taxon>
        <taxon>Ecdysozoa</taxon>
        <taxon>Nematoda</taxon>
        <taxon>Chromadorea</taxon>
        <taxon>Rhabditida</taxon>
        <taxon>Rhabditina</taxon>
        <taxon>Rhabditomorpha</taxon>
        <taxon>Strongyloidea</taxon>
        <taxon>Strongylidae</taxon>
        <taxon>Cylicocyclus</taxon>
    </lineage>
</organism>
<comment type="caution">
    <text evidence="2">The sequence shown here is derived from an EMBL/GenBank/DDBJ whole genome shotgun (WGS) entry which is preliminary data.</text>
</comment>
<evidence type="ECO:0000313" key="2">
    <source>
        <dbReference type="EMBL" id="CAJ0602669.1"/>
    </source>
</evidence>
<protein>
    <submittedName>
        <fullName evidence="2">Uncharacterized protein</fullName>
    </submittedName>
</protein>
<dbReference type="Proteomes" id="UP001176961">
    <property type="component" value="Unassembled WGS sequence"/>
</dbReference>
<gene>
    <name evidence="2" type="ORF">CYNAS_LOCUS14652</name>
</gene>
<reference evidence="2" key="1">
    <citation type="submission" date="2023-07" db="EMBL/GenBank/DDBJ databases">
        <authorList>
            <consortium name="CYATHOMIX"/>
        </authorList>
    </citation>
    <scope>NUCLEOTIDE SEQUENCE</scope>
    <source>
        <strain evidence="2">N/A</strain>
    </source>
</reference>
<dbReference type="EMBL" id="CATQJL010000305">
    <property type="protein sequence ID" value="CAJ0602669.1"/>
    <property type="molecule type" value="Genomic_DNA"/>
</dbReference>
<evidence type="ECO:0000313" key="3">
    <source>
        <dbReference type="Proteomes" id="UP001176961"/>
    </source>
</evidence>
<sequence>MFALFWLLFPAVSCEDSRKEAERVSEQLDPSIYIRQNLFGQGQDLLNQRQFGTMSQVNFAFTCKCSSKVPNPNAPPPVDANQMAQQQIQQLQEQIRRQQDIINRANQQKTGIEQFSKSLYKALLVRALIILNNYVDHVEGLGLQLPGQYQSNGFRSIGGAQFIENPAGIPVGYGQIQGVPLTVPFQTRLQPIVKHKHRL</sequence>
<proteinExistence type="predicted"/>
<dbReference type="AlphaFoldDB" id="A0AA36H2U4"/>
<name>A0AA36H2U4_CYLNA</name>